<proteinExistence type="predicted"/>
<name>A0A4C1XFA4_EUMVA</name>
<feature type="compositionally biased region" description="Polar residues" evidence="1">
    <location>
        <begin position="57"/>
        <end position="73"/>
    </location>
</feature>
<organism evidence="2 3">
    <name type="scientific">Eumeta variegata</name>
    <name type="common">Bagworm moth</name>
    <name type="synonym">Eumeta japonica</name>
    <dbReference type="NCBI Taxonomy" id="151549"/>
    <lineage>
        <taxon>Eukaryota</taxon>
        <taxon>Metazoa</taxon>
        <taxon>Ecdysozoa</taxon>
        <taxon>Arthropoda</taxon>
        <taxon>Hexapoda</taxon>
        <taxon>Insecta</taxon>
        <taxon>Pterygota</taxon>
        <taxon>Neoptera</taxon>
        <taxon>Endopterygota</taxon>
        <taxon>Lepidoptera</taxon>
        <taxon>Glossata</taxon>
        <taxon>Ditrysia</taxon>
        <taxon>Tineoidea</taxon>
        <taxon>Psychidae</taxon>
        <taxon>Oiketicinae</taxon>
        <taxon>Eumeta</taxon>
    </lineage>
</organism>
<reference evidence="2 3" key="1">
    <citation type="journal article" date="2019" name="Commun. Biol.">
        <title>The bagworm genome reveals a unique fibroin gene that provides high tensile strength.</title>
        <authorList>
            <person name="Kono N."/>
            <person name="Nakamura H."/>
            <person name="Ohtoshi R."/>
            <person name="Tomita M."/>
            <person name="Numata K."/>
            <person name="Arakawa K."/>
        </authorList>
    </citation>
    <scope>NUCLEOTIDE SEQUENCE [LARGE SCALE GENOMIC DNA]</scope>
</reference>
<comment type="caution">
    <text evidence="2">The sequence shown here is derived from an EMBL/GenBank/DDBJ whole genome shotgun (WGS) entry which is preliminary data.</text>
</comment>
<protein>
    <submittedName>
        <fullName evidence="2">Uncharacterized protein</fullName>
    </submittedName>
</protein>
<evidence type="ECO:0000256" key="1">
    <source>
        <dbReference type="SAM" id="MobiDB-lite"/>
    </source>
</evidence>
<accession>A0A4C1XFA4</accession>
<feature type="region of interest" description="Disordered" evidence="1">
    <location>
        <begin position="112"/>
        <end position="133"/>
    </location>
</feature>
<feature type="region of interest" description="Disordered" evidence="1">
    <location>
        <begin position="52"/>
        <end position="73"/>
    </location>
</feature>
<evidence type="ECO:0000313" key="3">
    <source>
        <dbReference type="Proteomes" id="UP000299102"/>
    </source>
</evidence>
<evidence type="ECO:0000313" key="2">
    <source>
        <dbReference type="EMBL" id="GBP62088.1"/>
    </source>
</evidence>
<gene>
    <name evidence="2" type="ORF">EVAR_53866_1</name>
</gene>
<dbReference type="AlphaFoldDB" id="A0A4C1XFA4"/>
<keyword evidence="3" id="KW-1185">Reference proteome</keyword>
<sequence length="133" mass="14725">MDFFIAERQTSRWSPPPINIRKLRGATSALPASRKGIEYLMEYDQIDLRRRERSGPTEFSLTRRNATADSATSHSILTKQSKMNNQFLSEVKAHTPSLEKIMKPSVSSAAVAIDPGPAGGWRGGYKSTSSVLK</sequence>
<dbReference type="Proteomes" id="UP000299102">
    <property type="component" value="Unassembled WGS sequence"/>
</dbReference>
<dbReference type="EMBL" id="BGZK01000831">
    <property type="protein sequence ID" value="GBP62088.1"/>
    <property type="molecule type" value="Genomic_DNA"/>
</dbReference>